<feature type="compositionally biased region" description="Polar residues" evidence="8">
    <location>
        <begin position="191"/>
        <end position="206"/>
    </location>
</feature>
<feature type="region of interest" description="Disordered" evidence="8">
    <location>
        <begin position="341"/>
        <end position="385"/>
    </location>
</feature>
<gene>
    <name evidence="10" type="ORF">DFP72DRAFT_988442</name>
</gene>
<evidence type="ECO:0000313" key="10">
    <source>
        <dbReference type="EMBL" id="KAF6760195.1"/>
    </source>
</evidence>
<feature type="region of interest" description="Disordered" evidence="8">
    <location>
        <begin position="181"/>
        <end position="212"/>
    </location>
</feature>
<feature type="compositionally biased region" description="Basic and acidic residues" evidence="8">
    <location>
        <begin position="542"/>
        <end position="553"/>
    </location>
</feature>
<dbReference type="PROSITE" id="PS00027">
    <property type="entry name" value="HOMEOBOX_1"/>
    <property type="match status" value="1"/>
</dbReference>
<accession>A0A8H6I774</accession>
<dbReference type="InterPro" id="IPR001356">
    <property type="entry name" value="HD"/>
</dbReference>
<keyword evidence="3 6" id="KW-0238">DNA-binding</keyword>
<feature type="region of interest" description="Disordered" evidence="8">
    <location>
        <begin position="528"/>
        <end position="557"/>
    </location>
</feature>
<dbReference type="OrthoDB" id="6159439at2759"/>
<keyword evidence="2" id="KW-0217">Developmental protein</keyword>
<dbReference type="InterPro" id="IPR017970">
    <property type="entry name" value="Homeobox_CS"/>
</dbReference>
<name>A0A8H6I774_9AGAR</name>
<evidence type="ECO:0000256" key="5">
    <source>
        <dbReference type="ARBA" id="ARBA00023242"/>
    </source>
</evidence>
<dbReference type="GO" id="GO:0000978">
    <property type="term" value="F:RNA polymerase II cis-regulatory region sequence-specific DNA binding"/>
    <property type="evidence" value="ECO:0007669"/>
    <property type="project" value="TreeGrafter"/>
</dbReference>
<organism evidence="10 11">
    <name type="scientific">Ephemerocybe angulata</name>
    <dbReference type="NCBI Taxonomy" id="980116"/>
    <lineage>
        <taxon>Eukaryota</taxon>
        <taxon>Fungi</taxon>
        <taxon>Dikarya</taxon>
        <taxon>Basidiomycota</taxon>
        <taxon>Agaricomycotina</taxon>
        <taxon>Agaricomycetes</taxon>
        <taxon>Agaricomycetidae</taxon>
        <taxon>Agaricales</taxon>
        <taxon>Agaricineae</taxon>
        <taxon>Psathyrellaceae</taxon>
        <taxon>Ephemerocybe</taxon>
    </lineage>
</organism>
<dbReference type="PROSITE" id="PS50071">
    <property type="entry name" value="HOMEOBOX_2"/>
    <property type="match status" value="1"/>
</dbReference>
<dbReference type="GO" id="GO:0005634">
    <property type="term" value="C:nucleus"/>
    <property type="evidence" value="ECO:0007669"/>
    <property type="project" value="UniProtKB-SubCell"/>
</dbReference>
<evidence type="ECO:0000256" key="8">
    <source>
        <dbReference type="SAM" id="MobiDB-lite"/>
    </source>
</evidence>
<dbReference type="PANTHER" id="PTHR45793:SF5">
    <property type="entry name" value="HOMEOTIC PROTEIN OCELLILESS"/>
    <property type="match status" value="1"/>
</dbReference>
<dbReference type="Proteomes" id="UP000521943">
    <property type="component" value="Unassembled WGS sequence"/>
</dbReference>
<evidence type="ECO:0000256" key="2">
    <source>
        <dbReference type="ARBA" id="ARBA00022473"/>
    </source>
</evidence>
<evidence type="ECO:0000256" key="3">
    <source>
        <dbReference type="ARBA" id="ARBA00023125"/>
    </source>
</evidence>
<keyword evidence="5 6" id="KW-0539">Nucleus</keyword>
<reference evidence="10 11" key="1">
    <citation type="submission" date="2020-07" db="EMBL/GenBank/DDBJ databases">
        <title>Comparative genomics of pyrophilous fungi reveals a link between fire events and developmental genes.</title>
        <authorList>
            <consortium name="DOE Joint Genome Institute"/>
            <person name="Steindorff A.S."/>
            <person name="Carver A."/>
            <person name="Calhoun S."/>
            <person name="Stillman K."/>
            <person name="Liu H."/>
            <person name="Lipzen A."/>
            <person name="Pangilinan J."/>
            <person name="Labutti K."/>
            <person name="Bruns T.D."/>
            <person name="Grigoriev I.V."/>
        </authorList>
    </citation>
    <scope>NUCLEOTIDE SEQUENCE [LARGE SCALE GENOMIC DNA]</scope>
    <source>
        <strain evidence="10 11">CBS 144469</strain>
    </source>
</reference>
<feature type="region of interest" description="Disordered" evidence="8">
    <location>
        <begin position="482"/>
        <end position="501"/>
    </location>
</feature>
<evidence type="ECO:0000256" key="6">
    <source>
        <dbReference type="PROSITE-ProRule" id="PRU00108"/>
    </source>
</evidence>
<feature type="compositionally biased region" description="Polar residues" evidence="8">
    <location>
        <begin position="528"/>
        <end position="541"/>
    </location>
</feature>
<dbReference type="EMBL" id="JACGCI010000013">
    <property type="protein sequence ID" value="KAF6760195.1"/>
    <property type="molecule type" value="Genomic_DNA"/>
</dbReference>
<evidence type="ECO:0000256" key="4">
    <source>
        <dbReference type="ARBA" id="ARBA00023155"/>
    </source>
</evidence>
<feature type="DNA-binding region" description="Homeobox" evidence="6">
    <location>
        <begin position="29"/>
        <end position="88"/>
    </location>
</feature>
<dbReference type="Gene3D" id="1.10.10.60">
    <property type="entry name" value="Homeodomain-like"/>
    <property type="match status" value="1"/>
</dbReference>
<dbReference type="InterPro" id="IPR009057">
    <property type="entry name" value="Homeodomain-like_sf"/>
</dbReference>
<protein>
    <recommendedName>
        <fullName evidence="9">Homeobox domain-containing protein</fullName>
    </recommendedName>
</protein>
<evidence type="ECO:0000256" key="1">
    <source>
        <dbReference type="ARBA" id="ARBA00004123"/>
    </source>
</evidence>
<evidence type="ECO:0000259" key="9">
    <source>
        <dbReference type="PROSITE" id="PS50071"/>
    </source>
</evidence>
<keyword evidence="11" id="KW-1185">Reference proteome</keyword>
<dbReference type="CDD" id="cd00086">
    <property type="entry name" value="homeodomain"/>
    <property type="match status" value="1"/>
</dbReference>
<feature type="compositionally biased region" description="Low complexity" evidence="8">
    <location>
        <begin position="346"/>
        <end position="358"/>
    </location>
</feature>
<evidence type="ECO:0000256" key="7">
    <source>
        <dbReference type="RuleBase" id="RU000682"/>
    </source>
</evidence>
<dbReference type="GO" id="GO:0000981">
    <property type="term" value="F:DNA-binding transcription factor activity, RNA polymerase II-specific"/>
    <property type="evidence" value="ECO:0007669"/>
    <property type="project" value="InterPro"/>
</dbReference>
<dbReference type="PANTHER" id="PTHR45793">
    <property type="entry name" value="HOMEOBOX PROTEIN"/>
    <property type="match status" value="1"/>
</dbReference>
<feature type="domain" description="Homeobox" evidence="9">
    <location>
        <begin position="27"/>
        <end position="87"/>
    </location>
</feature>
<evidence type="ECO:0000313" key="11">
    <source>
        <dbReference type="Proteomes" id="UP000521943"/>
    </source>
</evidence>
<feature type="region of interest" description="Disordered" evidence="8">
    <location>
        <begin position="84"/>
        <end position="104"/>
    </location>
</feature>
<dbReference type="SMART" id="SM00389">
    <property type="entry name" value="HOX"/>
    <property type="match status" value="1"/>
</dbReference>
<comment type="subcellular location">
    <subcellularLocation>
        <location evidence="1 6 7">Nucleus</location>
    </subcellularLocation>
</comment>
<proteinExistence type="predicted"/>
<comment type="caution">
    <text evidence="10">The sequence shown here is derived from an EMBL/GenBank/DDBJ whole genome shotgun (WGS) entry which is preliminary data.</text>
</comment>
<dbReference type="AlphaFoldDB" id="A0A8H6I774"/>
<dbReference type="Pfam" id="PF00046">
    <property type="entry name" value="Homeodomain"/>
    <property type="match status" value="1"/>
</dbReference>
<feature type="compositionally biased region" description="Polar residues" evidence="8">
    <location>
        <begin position="483"/>
        <end position="501"/>
    </location>
</feature>
<sequence>MGFDNFAPNALHDPAAVDFRAFFPYTPNEVKHRKRTTTAQLKVLESIFKRDTKPNAALRNELAVQLDMTARGVQVWFQNRRAKEKTKSAKAAANGGIRASMGASPSSAGLLLDDDELDELAESPIQLPDASLKPNLHLITDSANSSWQNSPIEPPPSSAGYLSHSRSSLFAHHHSDLLNHRRGSLPANAFPPSSFNNPGSLESPSPGQWFDPMARRRSVDASLQRLAENPYADLARTKNTALFGARFGTLPQAPRHHSRVSISRRPALNHLSSVPHIHNIRRSSMDSRGTRLSLRTSALSPAPTNPPPFISSRASLPDHRLYAVSSRVVGSPIPGPLPSPNFSFGAASTPSMASPSSADSDRNSPDSLRSFTYPGNADHEDDGLSSPAFETYSRFNSIASVATSESSVNSSYYSDFGVDPLFPQDLHNGSRRNSCSPGQLLDFGDLDGNGPYGVTETHPLSVAGYPSDDYGISGPQGVRVPESVSNSYPSPASTISAGNSPHTLDAASVTIAASNIPISRTSELDFALQNSSEQAPPSNTQQRDHYTSTDQQKDTNVNLTTTSGDDASALSSSALYQPEHDLGNQGQYTYTSIPECYTPDGHTTMPISAAGVTAALYNSYGEINISSLEASSLQTANVEAFSAYT</sequence>
<feature type="region of interest" description="Disordered" evidence="8">
    <location>
        <begin position="144"/>
        <end position="163"/>
    </location>
</feature>
<dbReference type="SUPFAM" id="SSF46689">
    <property type="entry name" value="Homeodomain-like"/>
    <property type="match status" value="1"/>
</dbReference>
<keyword evidence="4 6" id="KW-0371">Homeobox</keyword>